<dbReference type="OMA" id="WHRATIV"/>
<accession>K3WHA8</accession>
<sequence length="277" mass="30529">MNNPGGGEAGLPQPPDPGGANPKAKATTSAKRSDAATAPMNFKAAVSREDEVEKEQIAWTNRLTKIATRPWKEQANDNLHPMVKAEEEVLAAWMMDALVLDSSPAFLVCTHTRIQRLASLDYFETYLEGLLIATVPPIVRMPEHLAERTLLAQMVSSEKDNTPGHALTCSLVRQVKRANYNGATRRISIIVKNKMAADAWHRATIVYKGAKLLSLSPSKLDEEDVQMDIDNDAPHAGALLRYQVRVLTRDMSATIVEQVLGLSTDYEIISVTRQSTR</sequence>
<dbReference type="Proteomes" id="UP000019132">
    <property type="component" value="Unassembled WGS sequence"/>
</dbReference>
<reference evidence="3" key="1">
    <citation type="journal article" date="2010" name="Genome Biol.">
        <title>Genome sequence of the necrotrophic plant pathogen Pythium ultimum reveals original pathogenicity mechanisms and effector repertoire.</title>
        <authorList>
            <person name="Levesque C.A."/>
            <person name="Brouwer H."/>
            <person name="Cano L."/>
            <person name="Hamilton J.P."/>
            <person name="Holt C."/>
            <person name="Huitema E."/>
            <person name="Raffaele S."/>
            <person name="Robideau G.P."/>
            <person name="Thines M."/>
            <person name="Win J."/>
            <person name="Zerillo M.M."/>
            <person name="Beakes G.W."/>
            <person name="Boore J.L."/>
            <person name="Busam D."/>
            <person name="Dumas B."/>
            <person name="Ferriera S."/>
            <person name="Fuerstenberg S.I."/>
            <person name="Gachon C.M."/>
            <person name="Gaulin E."/>
            <person name="Govers F."/>
            <person name="Grenville-Briggs L."/>
            <person name="Horner N."/>
            <person name="Hostetler J."/>
            <person name="Jiang R.H."/>
            <person name="Johnson J."/>
            <person name="Krajaejun T."/>
            <person name="Lin H."/>
            <person name="Meijer H.J."/>
            <person name="Moore B."/>
            <person name="Morris P."/>
            <person name="Phuntmart V."/>
            <person name="Puiu D."/>
            <person name="Shetty J."/>
            <person name="Stajich J.E."/>
            <person name="Tripathy S."/>
            <person name="Wawra S."/>
            <person name="van West P."/>
            <person name="Whitty B.R."/>
            <person name="Coutinho P.M."/>
            <person name="Henrissat B."/>
            <person name="Martin F."/>
            <person name="Thomas P.D."/>
            <person name="Tyler B.M."/>
            <person name="De Vries R.P."/>
            <person name="Kamoun S."/>
            <person name="Yandell M."/>
            <person name="Tisserat N."/>
            <person name="Buell C.R."/>
        </authorList>
    </citation>
    <scope>NUCLEOTIDE SEQUENCE</scope>
    <source>
        <strain evidence="3">DAOM:BR144</strain>
    </source>
</reference>
<keyword evidence="3" id="KW-1185">Reference proteome</keyword>
<dbReference type="InParanoid" id="K3WHA8"/>
<name>K3WHA8_GLOUD</name>
<evidence type="ECO:0000256" key="1">
    <source>
        <dbReference type="SAM" id="MobiDB-lite"/>
    </source>
</evidence>
<feature type="region of interest" description="Disordered" evidence="1">
    <location>
        <begin position="1"/>
        <end position="42"/>
    </location>
</feature>
<reference evidence="3" key="2">
    <citation type="submission" date="2010-04" db="EMBL/GenBank/DDBJ databases">
        <authorList>
            <person name="Buell R."/>
            <person name="Hamilton J."/>
            <person name="Hostetler J."/>
        </authorList>
    </citation>
    <scope>NUCLEOTIDE SEQUENCE [LARGE SCALE GENOMIC DNA]</scope>
    <source>
        <strain evidence="3">DAOM:BR144</strain>
    </source>
</reference>
<reference evidence="2" key="3">
    <citation type="submission" date="2015-02" db="UniProtKB">
        <authorList>
            <consortium name="EnsemblProtists"/>
        </authorList>
    </citation>
    <scope>IDENTIFICATION</scope>
    <source>
        <strain evidence="2">DAOM BR144</strain>
    </source>
</reference>
<dbReference type="eggNOG" id="ENOG502SRCE">
    <property type="taxonomic scope" value="Eukaryota"/>
</dbReference>
<evidence type="ECO:0000313" key="3">
    <source>
        <dbReference type="Proteomes" id="UP000019132"/>
    </source>
</evidence>
<dbReference type="EMBL" id="GL376567">
    <property type="status" value="NOT_ANNOTATED_CDS"/>
    <property type="molecule type" value="Genomic_DNA"/>
</dbReference>
<dbReference type="VEuPathDB" id="FungiDB:PYU1_G004340"/>
<organism evidence="2 3">
    <name type="scientific">Globisporangium ultimum (strain ATCC 200006 / CBS 805.95 / DAOM BR144)</name>
    <name type="common">Pythium ultimum</name>
    <dbReference type="NCBI Taxonomy" id="431595"/>
    <lineage>
        <taxon>Eukaryota</taxon>
        <taxon>Sar</taxon>
        <taxon>Stramenopiles</taxon>
        <taxon>Oomycota</taxon>
        <taxon>Peronosporomycetes</taxon>
        <taxon>Pythiales</taxon>
        <taxon>Pythiaceae</taxon>
        <taxon>Globisporangium</taxon>
    </lineage>
</organism>
<protein>
    <submittedName>
        <fullName evidence="2">Uncharacterized protein</fullName>
    </submittedName>
</protein>
<proteinExistence type="predicted"/>
<evidence type="ECO:0000313" key="2">
    <source>
        <dbReference type="EnsemblProtists" id="PYU1_T004350"/>
    </source>
</evidence>
<dbReference type="AlphaFoldDB" id="K3WHA8"/>
<dbReference type="EnsemblProtists" id="PYU1_T004350">
    <property type="protein sequence ID" value="PYU1_T004350"/>
    <property type="gene ID" value="PYU1_G004340"/>
</dbReference>
<dbReference type="HOGENOM" id="CLU_087776_0_0_1"/>